<dbReference type="Proteomes" id="UP000694387">
    <property type="component" value="Chromosome 2"/>
</dbReference>
<evidence type="ECO:0000313" key="8">
    <source>
        <dbReference type="Ensembl" id="ENSEASP00005041318.1"/>
    </source>
</evidence>
<gene>
    <name evidence="8" type="primary">TRDV3</name>
</gene>
<reference evidence="8" key="2">
    <citation type="submission" date="2025-08" db="UniProtKB">
        <authorList>
            <consortium name="Ensembl"/>
        </authorList>
    </citation>
    <scope>IDENTIFICATION</scope>
</reference>
<evidence type="ECO:0000259" key="7">
    <source>
        <dbReference type="PROSITE" id="PS50835"/>
    </source>
</evidence>
<dbReference type="PROSITE" id="PS50835">
    <property type="entry name" value="IG_LIKE"/>
    <property type="match status" value="1"/>
</dbReference>
<evidence type="ECO:0000256" key="3">
    <source>
        <dbReference type="ARBA" id="ARBA00023170"/>
    </source>
</evidence>
<evidence type="ECO:0000256" key="4">
    <source>
        <dbReference type="ARBA" id="ARBA00023319"/>
    </source>
</evidence>
<feature type="chain" id="PRO_5040287281" evidence="6">
    <location>
        <begin position="19"/>
        <end position="132"/>
    </location>
</feature>
<keyword evidence="1 6" id="KW-0732">Signal</keyword>
<dbReference type="PANTHER" id="PTHR19367">
    <property type="entry name" value="T-CELL RECEPTOR ALPHA CHAIN V REGION"/>
    <property type="match status" value="1"/>
</dbReference>
<dbReference type="GO" id="GO:0042101">
    <property type="term" value="C:T cell receptor complex"/>
    <property type="evidence" value="ECO:0007669"/>
    <property type="project" value="UniProtKB-KW"/>
</dbReference>
<keyword evidence="5" id="KW-0391">Immunity</keyword>
<keyword evidence="5" id="KW-1279">T cell receptor</keyword>
<reference evidence="8 9" key="1">
    <citation type="journal article" date="2020" name="Nat. Commun.">
        <title>Donkey genomes provide new insights into domestication and selection for coat color.</title>
        <authorList>
            <person name="Wang"/>
            <person name="C."/>
            <person name="Li"/>
            <person name="H."/>
            <person name="Guo"/>
            <person name="Y."/>
            <person name="Huang"/>
            <person name="J."/>
            <person name="Sun"/>
            <person name="Y."/>
            <person name="Min"/>
            <person name="J."/>
            <person name="Wang"/>
            <person name="J."/>
            <person name="Fang"/>
            <person name="X."/>
            <person name="Zhao"/>
            <person name="Z."/>
            <person name="Wang"/>
            <person name="S."/>
            <person name="Zhang"/>
            <person name="Y."/>
            <person name="Liu"/>
            <person name="Q."/>
            <person name="Jiang"/>
            <person name="Q."/>
            <person name="Wang"/>
            <person name="X."/>
            <person name="Guo"/>
            <person name="Y."/>
            <person name="Yang"/>
            <person name="C."/>
            <person name="Wang"/>
            <person name="Y."/>
            <person name="Tian"/>
            <person name="F."/>
            <person name="Zhuang"/>
            <person name="G."/>
            <person name="Fan"/>
            <person name="Y."/>
            <person name="Gao"/>
            <person name="Q."/>
            <person name="Li"/>
            <person name="Y."/>
            <person name="Ju"/>
            <person name="Z."/>
            <person name="Li"/>
            <person name="J."/>
            <person name="Li"/>
            <person name="R."/>
            <person name="Hou"/>
            <person name="M."/>
            <person name="Yang"/>
            <person name="G."/>
            <person name="Liu"/>
            <person name="G."/>
            <person name="Liu"/>
            <person name="W."/>
            <person name="Guo"/>
            <person name="J."/>
            <person name="Pan"/>
            <person name="S."/>
            <person name="Fan"/>
            <person name="G."/>
            <person name="Zhang"/>
            <person name="W."/>
            <person name="Zhang"/>
            <person name="R."/>
            <person name="Yu"/>
            <person name="J."/>
            <person name="Zhang"/>
            <person name="X."/>
            <person name="Yin"/>
            <person name="Q."/>
            <person name="Ji"/>
            <person name="C."/>
            <person name="Jin"/>
            <person name="Y."/>
            <person name="Yue"/>
            <person name="G."/>
            <person name="Liu"/>
            <person name="M."/>
            <person name="Xu"/>
            <person name="J."/>
            <person name="Liu"/>
            <person name="S."/>
            <person name="Jordana"/>
            <person name="J."/>
            <person name="Noce"/>
            <person name="A."/>
            <person name="Amills"/>
            <person name="M."/>
            <person name="Wu"/>
            <person name="D.D."/>
            <person name="Li"/>
            <person name="S."/>
            <person name="Zhou"/>
            <person name="X. and Zhong"/>
            <person name="J."/>
        </authorList>
    </citation>
    <scope>NUCLEOTIDE SEQUENCE [LARGE SCALE GENOMIC DNA]</scope>
</reference>
<accession>A0A9L0IK97</accession>
<dbReference type="SMART" id="SM00406">
    <property type="entry name" value="IGv"/>
    <property type="match status" value="1"/>
</dbReference>
<dbReference type="InterPro" id="IPR007110">
    <property type="entry name" value="Ig-like_dom"/>
</dbReference>
<keyword evidence="2" id="KW-1064">Adaptive immunity</keyword>
<feature type="signal peptide" evidence="6">
    <location>
        <begin position="1"/>
        <end position="18"/>
    </location>
</feature>
<reference evidence="8" key="3">
    <citation type="submission" date="2025-09" db="UniProtKB">
        <authorList>
            <consortium name="Ensembl"/>
        </authorList>
    </citation>
    <scope>IDENTIFICATION</scope>
</reference>
<dbReference type="InterPro" id="IPR036179">
    <property type="entry name" value="Ig-like_dom_sf"/>
</dbReference>
<evidence type="ECO:0000256" key="6">
    <source>
        <dbReference type="SAM" id="SignalP"/>
    </source>
</evidence>
<keyword evidence="3" id="KW-0675">Receptor</keyword>
<dbReference type="FunFam" id="2.60.40.10:FF:002749">
    <property type="entry name" value="T cell receptor delta variable 3"/>
    <property type="match status" value="1"/>
</dbReference>
<keyword evidence="4" id="KW-0393">Immunoglobulin domain</keyword>
<dbReference type="AlphaFoldDB" id="A0A9L0IK97"/>
<dbReference type="InterPro" id="IPR051287">
    <property type="entry name" value="TCR_variable_region"/>
</dbReference>
<dbReference type="Gene3D" id="2.60.40.10">
    <property type="entry name" value="Immunoglobulins"/>
    <property type="match status" value="1"/>
</dbReference>
<keyword evidence="9" id="KW-1185">Reference proteome</keyword>
<name>A0A9L0IK97_EQUAS</name>
<dbReference type="InterPro" id="IPR013783">
    <property type="entry name" value="Ig-like_fold"/>
</dbReference>
<evidence type="ECO:0000256" key="1">
    <source>
        <dbReference type="ARBA" id="ARBA00022729"/>
    </source>
</evidence>
<feature type="domain" description="Ig-like" evidence="7">
    <location>
        <begin position="19"/>
        <end position="113"/>
    </location>
</feature>
<evidence type="ECO:0000256" key="5">
    <source>
        <dbReference type="ARBA" id="ARBA00043266"/>
    </source>
</evidence>
<dbReference type="SUPFAM" id="SSF48726">
    <property type="entry name" value="Immunoglobulin"/>
    <property type="match status" value="1"/>
</dbReference>
<organism evidence="8 9">
    <name type="scientific">Equus asinus</name>
    <name type="common">Donkey</name>
    <name type="synonym">Equus africanus asinus</name>
    <dbReference type="NCBI Taxonomy" id="9793"/>
    <lineage>
        <taxon>Eukaryota</taxon>
        <taxon>Metazoa</taxon>
        <taxon>Chordata</taxon>
        <taxon>Craniata</taxon>
        <taxon>Vertebrata</taxon>
        <taxon>Euteleostomi</taxon>
        <taxon>Mammalia</taxon>
        <taxon>Eutheria</taxon>
        <taxon>Laurasiatheria</taxon>
        <taxon>Perissodactyla</taxon>
        <taxon>Equidae</taxon>
        <taxon>Equus</taxon>
    </lineage>
</organism>
<dbReference type="GeneTree" id="ENSGT00730000111639"/>
<dbReference type="InterPro" id="IPR013106">
    <property type="entry name" value="Ig_V-set"/>
</dbReference>
<dbReference type="InterPro" id="IPR003599">
    <property type="entry name" value="Ig_sub"/>
</dbReference>
<dbReference type="SMART" id="SM00409">
    <property type="entry name" value="IG"/>
    <property type="match status" value="1"/>
</dbReference>
<proteinExistence type="predicted"/>
<protein>
    <submittedName>
        <fullName evidence="8">T cell receptor delta variable 3</fullName>
    </submittedName>
</protein>
<dbReference type="GO" id="GO:0002250">
    <property type="term" value="P:adaptive immune response"/>
    <property type="evidence" value="ECO:0007669"/>
    <property type="project" value="UniProtKB-KW"/>
</dbReference>
<dbReference type="Ensembl" id="ENSEAST00005041622.1">
    <property type="protein sequence ID" value="ENSEASP00005041318.1"/>
    <property type="gene ID" value="ENSEASG00005026598.1"/>
</dbReference>
<sequence length="132" mass="15197">MILLLGFSFLLFSKDVICNEVTQSPPELTVANGNKVTLFCTYKTAYSNPDLYWYRIRPDYSFQFILYRDNTRSHDADFTQGRFSVQHGKTQKTFHLVISSVRTEDSAIYYCAILPTVMQVLRKSVHKPLGTA</sequence>
<dbReference type="Pfam" id="PF07686">
    <property type="entry name" value="V-set"/>
    <property type="match status" value="1"/>
</dbReference>
<dbReference type="PANTHER" id="PTHR19367:SF39">
    <property type="entry name" value="IG-LIKE DOMAIN-CONTAINING PROTEIN"/>
    <property type="match status" value="1"/>
</dbReference>
<evidence type="ECO:0000256" key="2">
    <source>
        <dbReference type="ARBA" id="ARBA00023130"/>
    </source>
</evidence>
<evidence type="ECO:0000313" key="9">
    <source>
        <dbReference type="Proteomes" id="UP000694387"/>
    </source>
</evidence>